<dbReference type="GO" id="GO:0016052">
    <property type="term" value="P:carbohydrate catabolic process"/>
    <property type="evidence" value="ECO:0007669"/>
    <property type="project" value="TreeGrafter"/>
</dbReference>
<dbReference type="PANTHER" id="PTHR34135:SF2">
    <property type="entry name" value="LYSOZYME"/>
    <property type="match status" value="1"/>
</dbReference>
<dbReference type="Gene3D" id="3.20.20.80">
    <property type="entry name" value="Glycosidases"/>
    <property type="match status" value="1"/>
</dbReference>
<dbReference type="GO" id="GO:0009253">
    <property type="term" value="P:peptidoglycan catabolic process"/>
    <property type="evidence" value="ECO:0007669"/>
    <property type="project" value="InterPro"/>
</dbReference>
<accession>A0A2N3QN09</accession>
<name>A0A2N3QN09_9BIFI</name>
<feature type="domain" description="DUF5648" evidence="4">
    <location>
        <begin position="386"/>
        <end position="467"/>
    </location>
</feature>
<evidence type="ECO:0000259" key="4">
    <source>
        <dbReference type="Pfam" id="PF18885"/>
    </source>
</evidence>
<dbReference type="PROSITE" id="PS51904">
    <property type="entry name" value="GLYCOSYL_HYDROL_F25_2"/>
    <property type="match status" value="1"/>
</dbReference>
<feature type="compositionally biased region" description="Polar residues" evidence="2">
    <location>
        <begin position="61"/>
        <end position="79"/>
    </location>
</feature>
<reference evidence="5 6" key="1">
    <citation type="submission" date="2017-10" db="EMBL/GenBank/DDBJ databases">
        <title>Bifidobacterium genomics.</title>
        <authorList>
            <person name="Lugli G.A."/>
            <person name="Milani C."/>
            <person name="Mancabelli L."/>
        </authorList>
    </citation>
    <scope>NUCLEOTIDE SEQUENCE [LARGE SCALE GENOMIC DNA]</scope>
    <source>
        <strain evidence="5 6">1542B</strain>
    </source>
</reference>
<dbReference type="InterPro" id="IPR002053">
    <property type="entry name" value="Glyco_hydro_25"/>
</dbReference>
<feature type="chain" id="PRO_5014923964" evidence="3">
    <location>
        <begin position="36"/>
        <end position="468"/>
    </location>
</feature>
<feature type="region of interest" description="Disordered" evidence="2">
    <location>
        <begin position="41"/>
        <end position="79"/>
    </location>
</feature>
<dbReference type="PANTHER" id="PTHR34135">
    <property type="entry name" value="LYSOZYME"/>
    <property type="match status" value="1"/>
</dbReference>
<keyword evidence="5" id="KW-0378">Hydrolase</keyword>
<dbReference type="AlphaFoldDB" id="A0A2N3QN09"/>
<dbReference type="GO" id="GO:0003796">
    <property type="term" value="F:lysozyme activity"/>
    <property type="evidence" value="ECO:0007669"/>
    <property type="project" value="InterPro"/>
</dbReference>
<dbReference type="EMBL" id="PCGY01000006">
    <property type="protein sequence ID" value="PKU93069.1"/>
    <property type="molecule type" value="Genomic_DNA"/>
</dbReference>
<evidence type="ECO:0000313" key="5">
    <source>
        <dbReference type="EMBL" id="PKU93069.1"/>
    </source>
</evidence>
<dbReference type="RefSeq" id="WP_101454910.1">
    <property type="nucleotide sequence ID" value="NZ_PCGY01000006.1"/>
</dbReference>
<dbReference type="InterPro" id="IPR043708">
    <property type="entry name" value="DUF5648"/>
</dbReference>
<comment type="similarity">
    <text evidence="1">Belongs to the glycosyl hydrolase 25 family.</text>
</comment>
<evidence type="ECO:0000256" key="2">
    <source>
        <dbReference type="SAM" id="MobiDB-lite"/>
    </source>
</evidence>
<evidence type="ECO:0000313" key="6">
    <source>
        <dbReference type="Proteomes" id="UP000233727"/>
    </source>
</evidence>
<dbReference type="GO" id="GO:0016998">
    <property type="term" value="P:cell wall macromolecule catabolic process"/>
    <property type="evidence" value="ECO:0007669"/>
    <property type="project" value="InterPro"/>
</dbReference>
<feature type="domain" description="DUF5648" evidence="4">
    <location>
        <begin position="328"/>
        <end position="372"/>
    </location>
</feature>
<protein>
    <submittedName>
        <fullName evidence="5">Glycosyl hydrolase family 25</fullName>
    </submittedName>
</protein>
<dbReference type="STRING" id="33905.BTHE_1459"/>
<gene>
    <name evidence="5" type="ORF">CQR47_0379</name>
</gene>
<dbReference type="InterPro" id="IPR017853">
    <property type="entry name" value="GH"/>
</dbReference>
<organism evidence="5 6">
    <name type="scientific">Bifidobacterium thermophilum</name>
    <dbReference type="NCBI Taxonomy" id="33905"/>
    <lineage>
        <taxon>Bacteria</taxon>
        <taxon>Bacillati</taxon>
        <taxon>Actinomycetota</taxon>
        <taxon>Actinomycetes</taxon>
        <taxon>Bifidobacteriales</taxon>
        <taxon>Bifidobacteriaceae</taxon>
        <taxon>Bifidobacterium</taxon>
    </lineage>
</organism>
<proteinExistence type="inferred from homology"/>
<sequence>MGKLTEMHFNGKAVIRAVAAAVSLLMLVPASFAVADTAQSPEASVESTDGLPPNPRHSWETGASQSASSPDENGSLSLQASSSPYWRNGNFYDGKGTLFAASGMKIADISEWQSYSNGKLVKNIDWNTVKSASGVNGVILRVGYSETLDKSFAYNIKEVKRFGIPYGIYHFSYATNASEAKAEGQWVAKTLKSYGATNLAYPIFYDLESWSWKSNGVTHTSPSDPATNQAIFNAFASAMKQAGFSDNSLRIYTNAYRLQHELNTDALHRRASWVAQYGTKLQYPYPYNSSDLGWQYTDAASVAGISGPQPKVDMSAFRNPCTQGATLTKKPVYRLFNPNSAKHHYTVSSQECQVLVNLGWKFETTAFYGYQTSAIAKLHDSDVKAVFREYNPNDGNHNFTTSVIEHETLASKGWKTEDIAWLAPLKGTTVYRLYNAYNGEHLYTTDKNEYDTLPRYGWRQEGTAWMSL</sequence>
<feature type="signal peptide" evidence="3">
    <location>
        <begin position="1"/>
        <end position="35"/>
    </location>
</feature>
<evidence type="ECO:0000256" key="1">
    <source>
        <dbReference type="ARBA" id="ARBA00010646"/>
    </source>
</evidence>
<evidence type="ECO:0000256" key="3">
    <source>
        <dbReference type="SAM" id="SignalP"/>
    </source>
</evidence>
<comment type="caution">
    <text evidence="5">The sequence shown here is derived from an EMBL/GenBank/DDBJ whole genome shotgun (WGS) entry which is preliminary data.</text>
</comment>
<dbReference type="Pfam" id="PF18885">
    <property type="entry name" value="DUF5648"/>
    <property type="match status" value="2"/>
</dbReference>
<dbReference type="SUPFAM" id="SSF51445">
    <property type="entry name" value="(Trans)glycosidases"/>
    <property type="match status" value="1"/>
</dbReference>
<dbReference type="Pfam" id="PF01183">
    <property type="entry name" value="Glyco_hydro_25"/>
    <property type="match status" value="1"/>
</dbReference>
<dbReference type="Proteomes" id="UP000233727">
    <property type="component" value="Unassembled WGS sequence"/>
</dbReference>
<keyword evidence="3" id="KW-0732">Signal</keyword>